<evidence type="ECO:0000256" key="5">
    <source>
        <dbReference type="SAM" id="MobiDB-lite"/>
    </source>
</evidence>
<dbReference type="AlphaFoldDB" id="A0AAN8SBH4"/>
<dbReference type="GO" id="GO:0086010">
    <property type="term" value="P:membrane depolarization during action potential"/>
    <property type="evidence" value="ECO:0007669"/>
    <property type="project" value="TreeGrafter"/>
</dbReference>
<feature type="domain" description="Ion transport" evidence="7">
    <location>
        <begin position="552"/>
        <end position="707"/>
    </location>
</feature>
<dbReference type="GO" id="GO:0043005">
    <property type="term" value="C:neuron projection"/>
    <property type="evidence" value="ECO:0007669"/>
    <property type="project" value="TreeGrafter"/>
</dbReference>
<dbReference type="Pfam" id="PF00520">
    <property type="entry name" value="Ion_trans"/>
    <property type="match status" value="2"/>
</dbReference>
<feature type="region of interest" description="Disordered" evidence="5">
    <location>
        <begin position="459"/>
        <end position="478"/>
    </location>
</feature>
<feature type="transmembrane region" description="Helical" evidence="6">
    <location>
        <begin position="685"/>
        <end position="706"/>
    </location>
</feature>
<dbReference type="GO" id="GO:0070509">
    <property type="term" value="P:calcium ion import"/>
    <property type="evidence" value="ECO:0007669"/>
    <property type="project" value="TreeGrafter"/>
</dbReference>
<organism evidence="8 9">
    <name type="scientific">Polyplax serrata</name>
    <name type="common">Common mouse louse</name>
    <dbReference type="NCBI Taxonomy" id="468196"/>
    <lineage>
        <taxon>Eukaryota</taxon>
        <taxon>Metazoa</taxon>
        <taxon>Ecdysozoa</taxon>
        <taxon>Arthropoda</taxon>
        <taxon>Hexapoda</taxon>
        <taxon>Insecta</taxon>
        <taxon>Pterygota</taxon>
        <taxon>Neoptera</taxon>
        <taxon>Paraneoptera</taxon>
        <taxon>Psocodea</taxon>
        <taxon>Troctomorpha</taxon>
        <taxon>Phthiraptera</taxon>
        <taxon>Anoplura</taxon>
        <taxon>Polyplacidae</taxon>
        <taxon>Polyplax</taxon>
    </lineage>
</organism>
<dbReference type="GO" id="GO:0008332">
    <property type="term" value="F:low voltage-gated calcium channel activity"/>
    <property type="evidence" value="ECO:0007669"/>
    <property type="project" value="TreeGrafter"/>
</dbReference>
<dbReference type="Gene3D" id="1.10.287.70">
    <property type="match status" value="1"/>
</dbReference>
<dbReference type="Gene3D" id="1.20.120.350">
    <property type="entry name" value="Voltage-gated potassium channels. Chain C"/>
    <property type="match status" value="1"/>
</dbReference>
<dbReference type="GO" id="GO:0001518">
    <property type="term" value="C:voltage-gated sodium channel complex"/>
    <property type="evidence" value="ECO:0007669"/>
    <property type="project" value="TreeGrafter"/>
</dbReference>
<comment type="caution">
    <text evidence="8">The sequence shown here is derived from an EMBL/GenBank/DDBJ whole genome shotgun (WGS) entry which is preliminary data.</text>
</comment>
<dbReference type="PANTHER" id="PTHR10037">
    <property type="entry name" value="VOLTAGE-GATED CATION CHANNEL CALCIUM AND SODIUM"/>
    <property type="match status" value="1"/>
</dbReference>
<feature type="transmembrane region" description="Helical" evidence="6">
    <location>
        <begin position="80"/>
        <end position="98"/>
    </location>
</feature>
<dbReference type="Proteomes" id="UP001372834">
    <property type="component" value="Unassembled WGS sequence"/>
</dbReference>
<sequence length="743" mass="84055">MESLSLHYIEQDKDYICSRPDDNGMHTCNNLPHYKIGEMICNDSAVPNSLNMPTNTSCVNWNQYYTECKSQGSNPFQGTISFDNIGLAWVAIFLVISLEGWTDIMYYVQDAHSFWDWIYFVLLIVIGSFFMINLCLVVIATQFSETKKREMERMRLERARFHSTSTLASSTNNSEPTTCYAEIVKYIAHLWRRTKRRLLKKYRVYRYRRQHEQDRKLIISQNLPEPIGISSSRFSMQFCGGHDRSGPPLHRNNHHHLYHHRFHHHQHQHNFQNTYQTCSLARHSCRYHSLKSKHQLQAPHASPEVSEIDVPATPRGLLVGNVNSGSLLRVPSTTNTWNEKINEGSWSGSSFLSPPSVSEQRRRSSVMFCDEVTTLNSVSEEKNICSSEKMTQTDDGDIWQHNKTNANDTQSGTDIAIPEISNEALTCQELLAFSGAISAALPTGQLALESIFTSLTKGVQEKNEGGNGGSGPGSHRWPEPGDTCSCCGETSGGDCPICTSPEWSIVMNAQKDGVMNKQRHRTRLKAIGTECGKCTIYCLTNLQRFVKALVEHKYFQQGILLAILFNTLSMGIEYHNQPEELTVIVEISNIVFSGIFAVEMLLKVIAEGPFGYISNGFNVFDGVIVILSIIELCQTFLDGSGNDRAGSSGLSVLRTFRLLRILKLVRFMPNLRRQLFVMLRTMDNVAVFFSLLILFIFIFSFMLVIYCTDILFSGHNYCLIPLSIDEADYQGPCGFHVPDVLKK</sequence>
<dbReference type="InterPro" id="IPR043203">
    <property type="entry name" value="VGCC_Ca_Na"/>
</dbReference>
<proteinExistence type="predicted"/>
<evidence type="ECO:0000259" key="7">
    <source>
        <dbReference type="Pfam" id="PF00520"/>
    </source>
</evidence>
<keyword evidence="2 6" id="KW-0812">Transmembrane</keyword>
<evidence type="ECO:0000313" key="8">
    <source>
        <dbReference type="EMBL" id="KAK6642809.1"/>
    </source>
</evidence>
<feature type="domain" description="Ion transport" evidence="7">
    <location>
        <begin position="67"/>
        <end position="150"/>
    </location>
</feature>
<dbReference type="SUPFAM" id="SSF81324">
    <property type="entry name" value="Voltage-gated potassium channels"/>
    <property type="match status" value="2"/>
</dbReference>
<dbReference type="GO" id="GO:0005248">
    <property type="term" value="F:voltage-gated sodium channel activity"/>
    <property type="evidence" value="ECO:0007669"/>
    <property type="project" value="TreeGrafter"/>
</dbReference>
<dbReference type="EMBL" id="JAWJWE010000002">
    <property type="protein sequence ID" value="KAK6642809.1"/>
    <property type="molecule type" value="Genomic_DNA"/>
</dbReference>
<dbReference type="InterPro" id="IPR005821">
    <property type="entry name" value="Ion_trans_dom"/>
</dbReference>
<dbReference type="PANTHER" id="PTHR10037:SF230">
    <property type="entry name" value="CA[2+]-CHANNEL PROTEIN ALPHA[[1]] SUBUNIT T, ISOFORM F"/>
    <property type="match status" value="1"/>
</dbReference>
<evidence type="ECO:0000256" key="1">
    <source>
        <dbReference type="ARBA" id="ARBA00004141"/>
    </source>
</evidence>
<evidence type="ECO:0000256" key="3">
    <source>
        <dbReference type="ARBA" id="ARBA00022989"/>
    </source>
</evidence>
<accession>A0AAN8SBH4</accession>
<name>A0AAN8SBH4_POLSC</name>
<comment type="subcellular location">
    <subcellularLocation>
        <location evidence="1">Membrane</location>
        <topology evidence="1">Multi-pass membrane protein</topology>
    </subcellularLocation>
</comment>
<keyword evidence="3 6" id="KW-1133">Transmembrane helix</keyword>
<reference evidence="8 9" key="1">
    <citation type="submission" date="2023-10" db="EMBL/GenBank/DDBJ databases">
        <title>Genomes of two closely related lineages of the louse Polyplax serrata with different host specificities.</title>
        <authorList>
            <person name="Martinu J."/>
            <person name="Tarabai H."/>
            <person name="Stefka J."/>
            <person name="Hypsa V."/>
        </authorList>
    </citation>
    <scope>NUCLEOTIDE SEQUENCE [LARGE SCALE GENOMIC DNA]</scope>
    <source>
        <strain evidence="8">HR10_N</strain>
    </source>
</reference>
<dbReference type="InterPro" id="IPR027359">
    <property type="entry name" value="Volt_channel_dom_sf"/>
</dbReference>
<dbReference type="FunFam" id="1.20.120.350:FF:000007">
    <property type="entry name" value="Voltage-dependent T-type calcium channel subunit alpha"/>
    <property type="match status" value="1"/>
</dbReference>
<evidence type="ECO:0000256" key="6">
    <source>
        <dbReference type="SAM" id="Phobius"/>
    </source>
</evidence>
<gene>
    <name evidence="8" type="ORF">RUM43_004311</name>
</gene>
<feature type="transmembrane region" description="Helical" evidence="6">
    <location>
        <begin position="118"/>
        <end position="143"/>
    </location>
</feature>
<keyword evidence="4 6" id="KW-0472">Membrane</keyword>
<evidence type="ECO:0000256" key="2">
    <source>
        <dbReference type="ARBA" id="ARBA00022692"/>
    </source>
</evidence>
<evidence type="ECO:0000313" key="9">
    <source>
        <dbReference type="Proteomes" id="UP001372834"/>
    </source>
</evidence>
<protein>
    <recommendedName>
        <fullName evidence="7">Ion transport domain-containing protein</fullName>
    </recommendedName>
</protein>
<evidence type="ECO:0000256" key="4">
    <source>
        <dbReference type="ARBA" id="ARBA00023136"/>
    </source>
</evidence>